<dbReference type="AlphaFoldDB" id="A0A8X6IIC0"/>
<organism evidence="2 3">
    <name type="scientific">Nephila pilipes</name>
    <name type="common">Giant wood spider</name>
    <name type="synonym">Nephila maculata</name>
    <dbReference type="NCBI Taxonomy" id="299642"/>
    <lineage>
        <taxon>Eukaryota</taxon>
        <taxon>Metazoa</taxon>
        <taxon>Ecdysozoa</taxon>
        <taxon>Arthropoda</taxon>
        <taxon>Chelicerata</taxon>
        <taxon>Arachnida</taxon>
        <taxon>Araneae</taxon>
        <taxon>Araneomorphae</taxon>
        <taxon>Entelegynae</taxon>
        <taxon>Araneoidea</taxon>
        <taxon>Nephilidae</taxon>
        <taxon>Nephila</taxon>
    </lineage>
</organism>
<sequence length="116" mass="12721">MSSGLPFETNQVGNVFQVVEVNPYGLTNFILLDTRTKGKGLWDHLPNTFGDHLTTLALSGAKGESQVERQATRSNTNDPSYSHQLVSRDNDNGSRALFPYTKLPAMKLEVEVVAIG</sequence>
<evidence type="ECO:0000313" key="2">
    <source>
        <dbReference type="EMBL" id="GFS47209.1"/>
    </source>
</evidence>
<keyword evidence="3" id="KW-1185">Reference proteome</keyword>
<protein>
    <submittedName>
        <fullName evidence="2">Uncharacterized protein</fullName>
    </submittedName>
</protein>
<reference evidence="2" key="1">
    <citation type="submission" date="2020-08" db="EMBL/GenBank/DDBJ databases">
        <title>Multicomponent nature underlies the extraordinary mechanical properties of spider dragline silk.</title>
        <authorList>
            <person name="Kono N."/>
            <person name="Nakamura H."/>
            <person name="Mori M."/>
            <person name="Yoshida Y."/>
            <person name="Ohtoshi R."/>
            <person name="Malay A.D."/>
            <person name="Moran D.A.P."/>
            <person name="Tomita M."/>
            <person name="Numata K."/>
            <person name="Arakawa K."/>
        </authorList>
    </citation>
    <scope>NUCLEOTIDE SEQUENCE</scope>
</reference>
<feature type="region of interest" description="Disordered" evidence="1">
    <location>
        <begin position="60"/>
        <end position="92"/>
    </location>
</feature>
<evidence type="ECO:0000256" key="1">
    <source>
        <dbReference type="SAM" id="MobiDB-lite"/>
    </source>
</evidence>
<evidence type="ECO:0000313" key="3">
    <source>
        <dbReference type="Proteomes" id="UP000887013"/>
    </source>
</evidence>
<dbReference type="EMBL" id="BMAW01090952">
    <property type="protein sequence ID" value="GFS47209.1"/>
    <property type="molecule type" value="Genomic_DNA"/>
</dbReference>
<name>A0A8X6IIC0_NEPPI</name>
<dbReference type="Proteomes" id="UP000887013">
    <property type="component" value="Unassembled WGS sequence"/>
</dbReference>
<comment type="caution">
    <text evidence="2">The sequence shown here is derived from an EMBL/GenBank/DDBJ whole genome shotgun (WGS) entry which is preliminary data.</text>
</comment>
<gene>
    <name evidence="2" type="ORF">NPIL_302111</name>
</gene>
<feature type="compositionally biased region" description="Polar residues" evidence="1">
    <location>
        <begin position="72"/>
        <end position="85"/>
    </location>
</feature>
<accession>A0A8X6IIC0</accession>
<proteinExistence type="predicted"/>